<accession>A0A0D8HC00</accession>
<gene>
    <name evidence="1" type="ORF">AXFE_36680</name>
</gene>
<evidence type="ECO:0000313" key="2">
    <source>
        <dbReference type="Proteomes" id="UP000032360"/>
    </source>
</evidence>
<dbReference type="Proteomes" id="UP000032360">
    <property type="component" value="Unassembled WGS sequence"/>
</dbReference>
<dbReference type="AlphaFoldDB" id="A0A0D8HC00"/>
<protein>
    <submittedName>
        <fullName evidence="1">BNR/Asp-box repeat protein</fullName>
    </submittedName>
</protein>
<evidence type="ECO:0000313" key="1">
    <source>
        <dbReference type="EMBL" id="KJF15495.1"/>
    </source>
</evidence>
<dbReference type="SUPFAM" id="SSF50939">
    <property type="entry name" value="Sialidases"/>
    <property type="match status" value="1"/>
</dbReference>
<keyword evidence="2" id="KW-1185">Reference proteome</keyword>
<name>A0A0D8HC00_9ACTN</name>
<dbReference type="CDD" id="cd15482">
    <property type="entry name" value="Sialidase_non-viral"/>
    <property type="match status" value="1"/>
</dbReference>
<reference evidence="1 2" key="1">
    <citation type="submission" date="2015-01" db="EMBL/GenBank/DDBJ databases">
        <title>Draft genome of the acidophilic iron oxidizer Acidithrix ferrooxidans strain Py-F3.</title>
        <authorList>
            <person name="Poehlein A."/>
            <person name="Eisen S."/>
            <person name="Schloemann M."/>
            <person name="Johnson B.D."/>
            <person name="Daniel R."/>
            <person name="Muehling M."/>
        </authorList>
    </citation>
    <scope>NUCLEOTIDE SEQUENCE [LARGE SCALE GENOMIC DNA]</scope>
    <source>
        <strain evidence="1 2">Py-F3</strain>
    </source>
</reference>
<dbReference type="RefSeq" id="WP_152626223.1">
    <property type="nucleotide sequence ID" value="NZ_JXYS01000156.1"/>
</dbReference>
<comment type="caution">
    <text evidence="1">The sequence shown here is derived from an EMBL/GenBank/DDBJ whole genome shotgun (WGS) entry which is preliminary data.</text>
</comment>
<dbReference type="OrthoDB" id="9764804at2"/>
<dbReference type="Pfam" id="PF02012">
    <property type="entry name" value="BNR"/>
    <property type="match status" value="1"/>
</dbReference>
<dbReference type="EMBL" id="JXYS01000156">
    <property type="protein sequence ID" value="KJF15495.1"/>
    <property type="molecule type" value="Genomic_DNA"/>
</dbReference>
<sequence>MTTDGGHTWQVQHGLNVETLKVSSGRAYRIAYSQTGCPGPCAPTLQESEPGSTSWKTLISQLTSPDRSATAQIVSSGSAILVALYGSSAGPVLAQAVVYRSTDNGVSWQPMNDPCSGLGPSGKGQEEDLIDLAAAPQGHFAGLCSPHSGFATFVVSSANDGQSWNIAGILPKTQDLTQIAMVSPSVIVVSTGSTGGSGTFTARLLVSTDVGQNWTTAATDTQQITQMGIPAWLGVETSLVGRWISGPHSIWRTNDGGLHWTKTAFS</sequence>
<dbReference type="InterPro" id="IPR002860">
    <property type="entry name" value="BNR_rpt"/>
</dbReference>
<dbReference type="Gene3D" id="2.130.10.10">
    <property type="entry name" value="YVTN repeat-like/Quinoprotein amine dehydrogenase"/>
    <property type="match status" value="2"/>
</dbReference>
<organism evidence="1 2">
    <name type="scientific">Acidithrix ferrooxidans</name>
    <dbReference type="NCBI Taxonomy" id="1280514"/>
    <lineage>
        <taxon>Bacteria</taxon>
        <taxon>Bacillati</taxon>
        <taxon>Actinomycetota</taxon>
        <taxon>Acidimicrobiia</taxon>
        <taxon>Acidimicrobiales</taxon>
        <taxon>Acidimicrobiaceae</taxon>
        <taxon>Acidithrix</taxon>
    </lineage>
</organism>
<dbReference type="InterPro" id="IPR036278">
    <property type="entry name" value="Sialidase_sf"/>
</dbReference>
<proteinExistence type="predicted"/>
<dbReference type="InterPro" id="IPR015943">
    <property type="entry name" value="WD40/YVTN_repeat-like_dom_sf"/>
</dbReference>